<evidence type="ECO:0000256" key="6">
    <source>
        <dbReference type="ARBA" id="ARBA00022989"/>
    </source>
</evidence>
<accession>A0AAV1DN00</accession>
<feature type="binding site" description="axial binding residue" evidence="11">
    <location>
        <position position="492"/>
    </location>
    <ligand>
        <name>heme</name>
        <dbReference type="ChEBI" id="CHEBI:30413"/>
    </ligand>
    <ligandPart>
        <name>Fe</name>
        <dbReference type="ChEBI" id="CHEBI:18248"/>
    </ligandPart>
</feature>
<reference evidence="13" key="1">
    <citation type="submission" date="2023-03" db="EMBL/GenBank/DDBJ databases">
        <authorList>
            <person name="Julca I."/>
        </authorList>
    </citation>
    <scope>NUCLEOTIDE SEQUENCE</scope>
</reference>
<keyword evidence="7 12" id="KW-0560">Oxidoreductase</keyword>
<dbReference type="GO" id="GO:0009820">
    <property type="term" value="P:alkaloid metabolic process"/>
    <property type="evidence" value="ECO:0007669"/>
    <property type="project" value="UniProtKB-ARBA"/>
</dbReference>
<evidence type="ECO:0000256" key="4">
    <source>
        <dbReference type="ARBA" id="ARBA00022692"/>
    </source>
</evidence>
<keyword evidence="3 11" id="KW-0349">Heme</keyword>
<dbReference type="PANTHER" id="PTHR24282">
    <property type="entry name" value="CYTOCHROME P450 FAMILY MEMBER"/>
    <property type="match status" value="1"/>
</dbReference>
<sequence length="545" mass="62476">MNLRKSTSLLTVKIFDVRDDRESIQEDPMYSFLTISCALGFLLCVWKALDFVWFHPRKLEKQLRSQGLVGNPYNPIFGDLKEFHKMTQEAKLKPLTDLSDDILPRVCPFSVETIRKNGTNSFVWLGPTPAIIIKDPKLLKEIFLKPNIFQKANSNPLIRLLVQGLFTAQGEKWTKDRRLINPAFHMEKIKLMVPAFRLGVDEMLAKWEESLSPQGLCNLDVWPFLQTLTADAISHTAFGSNYEEGRKIFELQKEQAQHVTTAIQSLNFPGLRFLPTKRNRRMNEIEKLVRTKIRKIIDKRVKATKLGEKNKDDLLGIMLESNSSEIEQRGGNKDFGLSIEDIIEECKLFYFAGQETTSSLLVWTLILLSKHEDWQSRARDEVLQVFGNKDVDFEGLNQLKVVTMIFNEVLRLYPSAPTLIRRTHEETKLGKYILPAGLLLIPQILMLHHDSEVWGDDVKEFKPERFSEGISKASANEGQVAFVPFGWGPRICIGQNFAILEAKLAMALILQRFSFQRSPSYTHAPHTLITLQPQHGAYLILRKLS</sequence>
<dbReference type="GO" id="GO:0004497">
    <property type="term" value="F:monooxygenase activity"/>
    <property type="evidence" value="ECO:0007669"/>
    <property type="project" value="UniProtKB-KW"/>
</dbReference>
<dbReference type="Proteomes" id="UP001161247">
    <property type="component" value="Chromosome 6"/>
</dbReference>
<evidence type="ECO:0000256" key="3">
    <source>
        <dbReference type="ARBA" id="ARBA00022617"/>
    </source>
</evidence>
<dbReference type="PRINTS" id="PR00463">
    <property type="entry name" value="EP450I"/>
</dbReference>
<dbReference type="GO" id="GO:0016020">
    <property type="term" value="C:membrane"/>
    <property type="evidence" value="ECO:0007669"/>
    <property type="project" value="UniProtKB-SubCell"/>
</dbReference>
<organism evidence="13 14">
    <name type="scientific">Oldenlandia corymbosa var. corymbosa</name>
    <dbReference type="NCBI Taxonomy" id="529605"/>
    <lineage>
        <taxon>Eukaryota</taxon>
        <taxon>Viridiplantae</taxon>
        <taxon>Streptophyta</taxon>
        <taxon>Embryophyta</taxon>
        <taxon>Tracheophyta</taxon>
        <taxon>Spermatophyta</taxon>
        <taxon>Magnoliopsida</taxon>
        <taxon>eudicotyledons</taxon>
        <taxon>Gunneridae</taxon>
        <taxon>Pentapetalae</taxon>
        <taxon>asterids</taxon>
        <taxon>lamiids</taxon>
        <taxon>Gentianales</taxon>
        <taxon>Rubiaceae</taxon>
        <taxon>Rubioideae</taxon>
        <taxon>Spermacoceae</taxon>
        <taxon>Hedyotis-Oldenlandia complex</taxon>
        <taxon>Oldenlandia</taxon>
    </lineage>
</organism>
<evidence type="ECO:0000256" key="5">
    <source>
        <dbReference type="ARBA" id="ARBA00022723"/>
    </source>
</evidence>
<dbReference type="AlphaFoldDB" id="A0AAV1DN00"/>
<dbReference type="PANTHER" id="PTHR24282:SF273">
    <property type="entry name" value="CYTOCHROME P450 CYP72A219-LIKE"/>
    <property type="match status" value="1"/>
</dbReference>
<comment type="cofactor">
    <cofactor evidence="11">
        <name>heme</name>
        <dbReference type="ChEBI" id="CHEBI:30413"/>
    </cofactor>
</comment>
<dbReference type="EMBL" id="OX459123">
    <property type="protein sequence ID" value="CAI9108283.1"/>
    <property type="molecule type" value="Genomic_DNA"/>
</dbReference>
<keyword evidence="9 12" id="KW-0503">Monooxygenase</keyword>
<dbReference type="InterPro" id="IPR002401">
    <property type="entry name" value="Cyt_P450_E_grp-I"/>
</dbReference>
<evidence type="ECO:0000313" key="13">
    <source>
        <dbReference type="EMBL" id="CAI9108283.1"/>
    </source>
</evidence>
<evidence type="ECO:0000256" key="7">
    <source>
        <dbReference type="ARBA" id="ARBA00023002"/>
    </source>
</evidence>
<evidence type="ECO:0000256" key="10">
    <source>
        <dbReference type="ARBA" id="ARBA00023136"/>
    </source>
</evidence>
<name>A0AAV1DN00_OLDCO</name>
<dbReference type="InterPro" id="IPR050665">
    <property type="entry name" value="Cytochrome_P450_Monooxygen"/>
</dbReference>
<dbReference type="GO" id="GO:0005506">
    <property type="term" value="F:iron ion binding"/>
    <property type="evidence" value="ECO:0007669"/>
    <property type="project" value="InterPro"/>
</dbReference>
<dbReference type="PRINTS" id="PR00385">
    <property type="entry name" value="P450"/>
</dbReference>
<evidence type="ECO:0000256" key="2">
    <source>
        <dbReference type="ARBA" id="ARBA00010617"/>
    </source>
</evidence>
<keyword evidence="6" id="KW-1133">Transmembrane helix</keyword>
<protein>
    <submittedName>
        <fullName evidence="13">OLC1v1007852C1</fullName>
    </submittedName>
</protein>
<dbReference type="GO" id="GO:0020037">
    <property type="term" value="F:heme binding"/>
    <property type="evidence" value="ECO:0007669"/>
    <property type="project" value="InterPro"/>
</dbReference>
<comment type="similarity">
    <text evidence="2 12">Belongs to the cytochrome P450 family.</text>
</comment>
<evidence type="ECO:0000256" key="12">
    <source>
        <dbReference type="RuleBase" id="RU000461"/>
    </source>
</evidence>
<evidence type="ECO:0000256" key="8">
    <source>
        <dbReference type="ARBA" id="ARBA00023004"/>
    </source>
</evidence>
<dbReference type="InterPro" id="IPR001128">
    <property type="entry name" value="Cyt_P450"/>
</dbReference>
<evidence type="ECO:0000256" key="9">
    <source>
        <dbReference type="ARBA" id="ARBA00023033"/>
    </source>
</evidence>
<keyword evidence="10" id="KW-0472">Membrane</keyword>
<dbReference type="FunFam" id="1.10.630.10:FF:000029">
    <property type="entry name" value="Cytochrome P450 734A1"/>
    <property type="match status" value="1"/>
</dbReference>
<dbReference type="GO" id="GO:0009753">
    <property type="term" value="P:response to jasmonic acid"/>
    <property type="evidence" value="ECO:0007669"/>
    <property type="project" value="UniProtKB-ARBA"/>
</dbReference>
<dbReference type="InterPro" id="IPR017972">
    <property type="entry name" value="Cyt_P450_CS"/>
</dbReference>
<dbReference type="Gene3D" id="1.10.630.10">
    <property type="entry name" value="Cytochrome P450"/>
    <property type="match status" value="1"/>
</dbReference>
<keyword evidence="8 11" id="KW-0408">Iron</keyword>
<evidence type="ECO:0000256" key="1">
    <source>
        <dbReference type="ARBA" id="ARBA00004370"/>
    </source>
</evidence>
<keyword evidence="5 11" id="KW-0479">Metal-binding</keyword>
<proteinExistence type="inferred from homology"/>
<evidence type="ECO:0000256" key="11">
    <source>
        <dbReference type="PIRSR" id="PIRSR602401-1"/>
    </source>
</evidence>
<keyword evidence="14" id="KW-1185">Reference proteome</keyword>
<dbReference type="InterPro" id="IPR036396">
    <property type="entry name" value="Cyt_P450_sf"/>
</dbReference>
<gene>
    <name evidence="13" type="ORF">OLC1_LOCUS16392</name>
</gene>
<dbReference type="GO" id="GO:0016705">
    <property type="term" value="F:oxidoreductase activity, acting on paired donors, with incorporation or reduction of molecular oxygen"/>
    <property type="evidence" value="ECO:0007669"/>
    <property type="project" value="InterPro"/>
</dbReference>
<evidence type="ECO:0000313" key="14">
    <source>
        <dbReference type="Proteomes" id="UP001161247"/>
    </source>
</evidence>
<keyword evidence="4" id="KW-0812">Transmembrane</keyword>
<comment type="subcellular location">
    <subcellularLocation>
        <location evidence="1">Membrane</location>
    </subcellularLocation>
</comment>
<dbReference type="PROSITE" id="PS00086">
    <property type="entry name" value="CYTOCHROME_P450"/>
    <property type="match status" value="1"/>
</dbReference>
<dbReference type="Pfam" id="PF00067">
    <property type="entry name" value="p450"/>
    <property type="match status" value="1"/>
</dbReference>
<dbReference type="SUPFAM" id="SSF48264">
    <property type="entry name" value="Cytochrome P450"/>
    <property type="match status" value="1"/>
</dbReference>